<protein>
    <submittedName>
        <fullName evidence="1">Uncharacterized protein</fullName>
    </submittedName>
</protein>
<dbReference type="OrthoDB" id="4499616at2759"/>
<name>A0A1E3BNS1_ASPCR</name>
<reference evidence="1 2" key="1">
    <citation type="journal article" date="2016" name="BMC Genomics">
        <title>Comparative genomic and transcriptomic analyses of the Fuzhuan brick tea-fermentation fungus Aspergillus cristatus.</title>
        <authorList>
            <person name="Ge Y."/>
            <person name="Wang Y."/>
            <person name="Liu Y."/>
            <person name="Tan Y."/>
            <person name="Ren X."/>
            <person name="Zhang X."/>
            <person name="Hyde K.D."/>
            <person name="Liu Y."/>
            <person name="Liu Z."/>
        </authorList>
    </citation>
    <scope>NUCLEOTIDE SEQUENCE [LARGE SCALE GENOMIC DNA]</scope>
    <source>
        <strain evidence="1 2">GZAAS20.1005</strain>
    </source>
</reference>
<dbReference type="VEuPathDB" id="FungiDB:SI65_00211"/>
<dbReference type="EMBL" id="JXNT01000001">
    <property type="protein sequence ID" value="ODM22622.1"/>
    <property type="molecule type" value="Genomic_DNA"/>
</dbReference>
<gene>
    <name evidence="1" type="ORF">SI65_00211</name>
</gene>
<evidence type="ECO:0000313" key="1">
    <source>
        <dbReference type="EMBL" id="ODM22622.1"/>
    </source>
</evidence>
<dbReference type="STRING" id="573508.A0A1E3BNS1"/>
<sequence>MCMTEWFPGRHGYKWGFKGSTLANNNMPDVTVIQVRALVQNPRASQEWAERQILLVECKRPSSDTTLGWNDTITGQFEDDLSETLNASERLFGAVAIGKK</sequence>
<keyword evidence="2" id="KW-1185">Reference proteome</keyword>
<comment type="caution">
    <text evidence="1">The sequence shown here is derived from an EMBL/GenBank/DDBJ whole genome shotgun (WGS) entry which is preliminary data.</text>
</comment>
<dbReference type="AlphaFoldDB" id="A0A1E3BNS1"/>
<evidence type="ECO:0000313" key="2">
    <source>
        <dbReference type="Proteomes" id="UP000094569"/>
    </source>
</evidence>
<accession>A0A1E3BNS1</accession>
<dbReference type="Proteomes" id="UP000094569">
    <property type="component" value="Unassembled WGS sequence"/>
</dbReference>
<proteinExistence type="predicted"/>
<organism evidence="1 2">
    <name type="scientific">Aspergillus cristatus</name>
    <name type="common">Chinese Fuzhuan brick tea-fermentation fungus</name>
    <name type="synonym">Eurotium cristatum</name>
    <dbReference type="NCBI Taxonomy" id="573508"/>
    <lineage>
        <taxon>Eukaryota</taxon>
        <taxon>Fungi</taxon>
        <taxon>Dikarya</taxon>
        <taxon>Ascomycota</taxon>
        <taxon>Pezizomycotina</taxon>
        <taxon>Eurotiomycetes</taxon>
        <taxon>Eurotiomycetidae</taxon>
        <taxon>Eurotiales</taxon>
        <taxon>Aspergillaceae</taxon>
        <taxon>Aspergillus</taxon>
        <taxon>Aspergillus subgen. Aspergillus</taxon>
    </lineage>
</organism>